<proteinExistence type="predicted"/>
<dbReference type="Pfam" id="PF00326">
    <property type="entry name" value="Peptidase_S9"/>
    <property type="match status" value="1"/>
</dbReference>
<keyword evidence="6" id="KW-0031">Aminopeptidase</keyword>
<keyword evidence="1" id="KW-0645">Protease</keyword>
<evidence type="ECO:0000256" key="1">
    <source>
        <dbReference type="ARBA" id="ARBA00022670"/>
    </source>
</evidence>
<dbReference type="EMBL" id="RBKU01000001">
    <property type="protein sequence ID" value="RKR80887.1"/>
    <property type="molecule type" value="Genomic_DNA"/>
</dbReference>
<evidence type="ECO:0000256" key="2">
    <source>
        <dbReference type="ARBA" id="ARBA00022801"/>
    </source>
</evidence>
<dbReference type="Gene3D" id="3.40.50.1820">
    <property type="entry name" value="alpha/beta hydrolase"/>
    <property type="match status" value="1"/>
</dbReference>
<evidence type="ECO:0000259" key="5">
    <source>
        <dbReference type="Pfam" id="PF00930"/>
    </source>
</evidence>
<feature type="compositionally biased region" description="Gly residues" evidence="3">
    <location>
        <begin position="195"/>
        <end position="204"/>
    </location>
</feature>
<dbReference type="InterPro" id="IPR002471">
    <property type="entry name" value="Pept_S9_AS"/>
</dbReference>
<organism evidence="6 7">
    <name type="scientific">Mucilaginibacter gracilis</name>
    <dbReference type="NCBI Taxonomy" id="423350"/>
    <lineage>
        <taxon>Bacteria</taxon>
        <taxon>Pseudomonadati</taxon>
        <taxon>Bacteroidota</taxon>
        <taxon>Sphingobacteriia</taxon>
        <taxon>Sphingobacteriales</taxon>
        <taxon>Sphingobacteriaceae</taxon>
        <taxon>Mucilaginibacter</taxon>
    </lineage>
</organism>
<accession>A0A495IVW3</accession>
<dbReference type="PROSITE" id="PS00708">
    <property type="entry name" value="PRO_ENDOPEP_SER"/>
    <property type="match status" value="1"/>
</dbReference>
<keyword evidence="2" id="KW-0378">Hydrolase</keyword>
<dbReference type="InterPro" id="IPR002469">
    <property type="entry name" value="Peptidase_S9B_N"/>
</dbReference>
<dbReference type="GO" id="GO:0006508">
    <property type="term" value="P:proteolysis"/>
    <property type="evidence" value="ECO:0007669"/>
    <property type="project" value="UniProtKB-KW"/>
</dbReference>
<comment type="caution">
    <text evidence="6">The sequence shown here is derived from an EMBL/GenBank/DDBJ whole genome shotgun (WGS) entry which is preliminary data.</text>
</comment>
<dbReference type="InterPro" id="IPR029058">
    <property type="entry name" value="AB_hydrolase_fold"/>
</dbReference>
<evidence type="ECO:0000313" key="6">
    <source>
        <dbReference type="EMBL" id="RKR80887.1"/>
    </source>
</evidence>
<dbReference type="AlphaFoldDB" id="A0A495IVW3"/>
<dbReference type="InterPro" id="IPR050278">
    <property type="entry name" value="Serine_Prot_S9B/DPPIV"/>
</dbReference>
<dbReference type="SUPFAM" id="SSF82171">
    <property type="entry name" value="DPP6 N-terminal domain-like"/>
    <property type="match status" value="1"/>
</dbReference>
<reference evidence="6 7" key="1">
    <citation type="submission" date="2018-10" db="EMBL/GenBank/DDBJ databases">
        <title>Genomic Encyclopedia of Archaeal and Bacterial Type Strains, Phase II (KMG-II): from individual species to whole genera.</title>
        <authorList>
            <person name="Goeker M."/>
        </authorList>
    </citation>
    <scope>NUCLEOTIDE SEQUENCE [LARGE SCALE GENOMIC DNA]</scope>
    <source>
        <strain evidence="6 7">DSM 18602</strain>
    </source>
</reference>
<gene>
    <name evidence="6" type="ORF">BDD43_1024</name>
</gene>
<feature type="compositionally biased region" description="Low complexity" evidence="3">
    <location>
        <begin position="181"/>
        <end position="194"/>
    </location>
</feature>
<evidence type="ECO:0000313" key="7">
    <source>
        <dbReference type="Proteomes" id="UP000268007"/>
    </source>
</evidence>
<evidence type="ECO:0000259" key="4">
    <source>
        <dbReference type="Pfam" id="PF00326"/>
    </source>
</evidence>
<dbReference type="Pfam" id="PF00930">
    <property type="entry name" value="DPPIV_N"/>
    <property type="match status" value="2"/>
</dbReference>
<protein>
    <submittedName>
        <fullName evidence="6">Dipeptidyl aminopeptidase/acylaminoacyl peptidase</fullName>
    </submittedName>
</protein>
<dbReference type="Gene3D" id="2.140.10.30">
    <property type="entry name" value="Dipeptidylpeptidase IV, N-terminal domain"/>
    <property type="match status" value="2"/>
</dbReference>
<keyword evidence="7" id="KW-1185">Reference proteome</keyword>
<dbReference type="Proteomes" id="UP000268007">
    <property type="component" value="Unassembled WGS sequence"/>
</dbReference>
<dbReference type="PANTHER" id="PTHR11731:SF193">
    <property type="entry name" value="DIPEPTIDYL PEPTIDASE 9"/>
    <property type="match status" value="1"/>
</dbReference>
<feature type="domain" description="Dipeptidylpeptidase IV N-terminal" evidence="5">
    <location>
        <begin position="362"/>
        <end position="537"/>
    </location>
</feature>
<dbReference type="GO" id="GO:0004252">
    <property type="term" value="F:serine-type endopeptidase activity"/>
    <property type="evidence" value="ECO:0007669"/>
    <property type="project" value="InterPro"/>
</dbReference>
<name>A0A495IVW3_9SPHI</name>
<feature type="region of interest" description="Disordered" evidence="3">
    <location>
        <begin position="178"/>
        <end position="208"/>
    </location>
</feature>
<evidence type="ECO:0000256" key="3">
    <source>
        <dbReference type="SAM" id="MobiDB-lite"/>
    </source>
</evidence>
<dbReference type="GO" id="GO:0008239">
    <property type="term" value="F:dipeptidyl-peptidase activity"/>
    <property type="evidence" value="ECO:0007669"/>
    <property type="project" value="TreeGrafter"/>
</dbReference>
<sequence length="824" mass="92739">MLNCNLITDFIIDMKKFFTCLLLVVSTGSFAQKLDKLTVEKIMRNPKWIGTSPTNVYWGDDSRNIYFTWNPDSAERAELFSITPNNLKPQKLSLDERRAMRPTNGDWNKKHTIKLYEKNGDIFVFDLKSGKTEQLTSTTERESNPTFSGDETKIIFTQGDNLFSLKLNGSQLTQLTNFTRPSAAGASTPAPAGSGRRGGGGGARGAVAAQTAAGKQDAWLKDQQLDIFDIIKTKAKNEKLTAAERKAMQVKPIKEIAIDSKQISDLKLSPNTRYITYTLTKPAEGSHNVIVPNYVTASGYTEDIPNRTKVGTPQSASESFIYDLQRDTVYSIVTKNIPGIKDLPDYVKDYPKQLEERKTQNEDRKVTITGPYWSESGKNAIVTVWAEDNKDRWLMKLDPETGKLSLLDRQRDEAWIGGPGINSYDSGNLGWVDEQHIYFQSEASGYSHIYVVDVATAEKKQITSGKWEVQGLKLSNDKKDFYFTANIDHPGVTAFYRVPVIGGSPVKLTAMVGGNEVELSPDEKWLAIRYSYPNKPWELFIQANKPGAKAVQVTNSVSAEFKSYAWRSPEIFTFKNRYGADIYARVYTPAHALPSHPAVIFVHGAGYLQDVFYKWSSSYFREYMFNNMLADNGYTVLEIDYTGSAGYGRDIRTGIYRHMGGKDLTDHVDAVKLLVEKYGVNPKNVGLYGGSYGGFITLMAMFTQPDVFAAGAALRSVTDWAHYNHGYTSNILNEPFNDEKAYKLSSPIYFADGLKGRLLMCHGMVDQNVNFQDIVRLSQRLIELHKKNWELAVFPVEDHGFVEPSSWTDEYSRIYKLFDETLNK</sequence>
<feature type="domain" description="Dipeptidylpeptidase IV N-terminal" evidence="5">
    <location>
        <begin position="119"/>
        <end position="177"/>
    </location>
</feature>
<feature type="domain" description="Peptidase S9 prolyl oligopeptidase catalytic" evidence="4">
    <location>
        <begin position="628"/>
        <end position="823"/>
    </location>
</feature>
<dbReference type="InterPro" id="IPR001375">
    <property type="entry name" value="Peptidase_S9_cat"/>
</dbReference>
<dbReference type="SUPFAM" id="SSF53474">
    <property type="entry name" value="alpha/beta-Hydrolases"/>
    <property type="match status" value="1"/>
</dbReference>
<dbReference type="GO" id="GO:0004177">
    <property type="term" value="F:aminopeptidase activity"/>
    <property type="evidence" value="ECO:0007669"/>
    <property type="project" value="UniProtKB-KW"/>
</dbReference>
<dbReference type="PANTHER" id="PTHR11731">
    <property type="entry name" value="PROTEASE FAMILY S9B,C DIPEPTIDYL-PEPTIDASE IV-RELATED"/>
    <property type="match status" value="1"/>
</dbReference>